<evidence type="ECO:0000313" key="2">
    <source>
        <dbReference type="EMBL" id="MDT0353856.1"/>
    </source>
</evidence>
<proteinExistence type="predicted"/>
<keyword evidence="3" id="KW-1185">Reference proteome</keyword>
<evidence type="ECO:0000313" key="3">
    <source>
        <dbReference type="Proteomes" id="UP001183202"/>
    </source>
</evidence>
<comment type="caution">
    <text evidence="2">The sequence shown here is derived from an EMBL/GenBank/DDBJ whole genome shotgun (WGS) entry which is preliminary data.</text>
</comment>
<reference evidence="3" key="1">
    <citation type="submission" date="2023-07" db="EMBL/GenBank/DDBJ databases">
        <title>30 novel species of actinomycetes from the DSMZ collection.</title>
        <authorList>
            <person name="Nouioui I."/>
        </authorList>
    </citation>
    <scope>NUCLEOTIDE SEQUENCE [LARGE SCALE GENOMIC DNA]</scope>
    <source>
        <strain evidence="3">DSM 45834</strain>
    </source>
</reference>
<dbReference type="RefSeq" id="WP_311560367.1">
    <property type="nucleotide sequence ID" value="NZ_JAVREJ010000048.1"/>
</dbReference>
<name>A0ABU2NIQ9_9PSEU</name>
<organism evidence="2 3">
    <name type="scientific">Pseudonocardia charpentierae</name>
    <dbReference type="NCBI Taxonomy" id="3075545"/>
    <lineage>
        <taxon>Bacteria</taxon>
        <taxon>Bacillati</taxon>
        <taxon>Actinomycetota</taxon>
        <taxon>Actinomycetes</taxon>
        <taxon>Pseudonocardiales</taxon>
        <taxon>Pseudonocardiaceae</taxon>
        <taxon>Pseudonocardia</taxon>
    </lineage>
</organism>
<feature type="region of interest" description="Disordered" evidence="1">
    <location>
        <begin position="159"/>
        <end position="216"/>
    </location>
</feature>
<accession>A0ABU2NIQ9</accession>
<dbReference type="Proteomes" id="UP001183202">
    <property type="component" value="Unassembled WGS sequence"/>
</dbReference>
<gene>
    <name evidence="2" type="ORF">RM445_30660</name>
</gene>
<evidence type="ECO:0000256" key="1">
    <source>
        <dbReference type="SAM" id="MobiDB-lite"/>
    </source>
</evidence>
<sequence>MSAPSLDAHSASPHFAAATWPAVVGVAGGVGTSTLAAALGGRDLGLFTGRPADVVVCRATVASVLLAGRVAALCPRPVVAVTAVDTGKLSAALRSRLALLEPHTTAVVVLPWIPQWADAADPLQELRDQLTRPARDVPRPVGGYIAALTAIHTALDPAQGPATNTTADTAANTARGTGIDTIDVGTDAELRSPASPGRPNRPGRAPQPVRGRAVRG</sequence>
<dbReference type="EMBL" id="JAVREJ010000048">
    <property type="protein sequence ID" value="MDT0353856.1"/>
    <property type="molecule type" value="Genomic_DNA"/>
</dbReference>
<protein>
    <submittedName>
        <fullName evidence="2">Uncharacterized protein</fullName>
    </submittedName>
</protein>
<feature type="compositionally biased region" description="Low complexity" evidence="1">
    <location>
        <begin position="162"/>
        <end position="174"/>
    </location>
</feature>